<dbReference type="GO" id="GO:0008270">
    <property type="term" value="F:zinc ion binding"/>
    <property type="evidence" value="ECO:0007669"/>
    <property type="project" value="InterPro"/>
</dbReference>
<protein>
    <recommendedName>
        <fullName evidence="6">Zn(2)-C6 fungal-type domain-containing protein</fullName>
    </recommendedName>
</protein>
<feature type="region of interest" description="Disordered" evidence="5">
    <location>
        <begin position="1"/>
        <end position="26"/>
    </location>
</feature>
<dbReference type="AlphaFoldDB" id="A0A9P4N903"/>
<organism evidence="7 8">
    <name type="scientific">Lojkania enalia</name>
    <dbReference type="NCBI Taxonomy" id="147567"/>
    <lineage>
        <taxon>Eukaryota</taxon>
        <taxon>Fungi</taxon>
        <taxon>Dikarya</taxon>
        <taxon>Ascomycota</taxon>
        <taxon>Pezizomycotina</taxon>
        <taxon>Dothideomycetes</taxon>
        <taxon>Pleosporomycetidae</taxon>
        <taxon>Pleosporales</taxon>
        <taxon>Pleosporales incertae sedis</taxon>
        <taxon>Lojkania</taxon>
    </lineage>
</organism>
<dbReference type="PANTHER" id="PTHR47424:SF6">
    <property type="entry name" value="PROLINE UTILIZATION TRANS-ACTIVATOR"/>
    <property type="match status" value="1"/>
</dbReference>
<keyword evidence="1" id="KW-0479">Metal-binding</keyword>
<evidence type="ECO:0000313" key="8">
    <source>
        <dbReference type="Proteomes" id="UP000800093"/>
    </source>
</evidence>
<dbReference type="SMART" id="SM00906">
    <property type="entry name" value="Fungal_trans"/>
    <property type="match status" value="1"/>
</dbReference>
<keyword evidence="2" id="KW-0805">Transcription regulation</keyword>
<dbReference type="CDD" id="cd12148">
    <property type="entry name" value="fungal_TF_MHR"/>
    <property type="match status" value="1"/>
</dbReference>
<evidence type="ECO:0000313" key="7">
    <source>
        <dbReference type="EMBL" id="KAF2267491.1"/>
    </source>
</evidence>
<sequence>MMTTAHTSTVGNSRRVPLDKRKRTETSCDKCKSRKQKCRKEPGQNACRYCIAHKIECLTTQPRKKRLYGSVEGLGNRLALLESLVKGLLPEADVSNAEELRQLGASLGIPLPDSMAGDANEDTVNSGTEGEEALSLLPDQQGQVQYIGPASSFSFHVRLHTLVGKGAVREFVLFGRNAADQGPLEGDQDPHALSTPSTIDHNSSADQRTPANEASSLQSLIATYFDQINPDFPVLHEPTFREAYKSWTVNTRNADPAWLCSFMCVLLLARRVARFNFPEDQENLWWRRVQSVLPVIIFTSSITAVQALLLAALHLHNTNHRDACWNLTGTATRIAFAIGLHQDRASNLHSPVATELRKRLWWTLCAFEVMQVSSYDRPSAIEHLGLRVGSANEHIIGMADYNPPDYCKWFNRLVVHLSSACKAPKNTKANLSEESYVGPLSPAAGVLRDLDRWKESLPSHLRVENINSSSQFQRPLILLHAKYHYTVILLCRAALLARATILSKQGTDSANIVLNSMSDTCVKSGRILAQLMIQLESTGKFDAVYWWDIWYAHAAASILVIDLVCINKKGGDDMLESRILLAQLADLAARHMRNSHMPGTIKKWCSLIPELNATMDSMSTQRQQPQHTQPGQDPGLPQMPQTHLDPSPYPVEQPINNGAYMYAENIPERYYSETEFAGPHPNSRLDRNAQMNFMDFTISNIQDWNWGDIGSLLGNGHVG</sequence>
<dbReference type="Pfam" id="PF04082">
    <property type="entry name" value="Fungal_trans"/>
    <property type="match status" value="1"/>
</dbReference>
<name>A0A9P4N903_9PLEO</name>
<dbReference type="GO" id="GO:0003677">
    <property type="term" value="F:DNA binding"/>
    <property type="evidence" value="ECO:0007669"/>
    <property type="project" value="InterPro"/>
</dbReference>
<dbReference type="SUPFAM" id="SSF57701">
    <property type="entry name" value="Zn2/Cys6 DNA-binding domain"/>
    <property type="match status" value="1"/>
</dbReference>
<dbReference type="EMBL" id="ML986591">
    <property type="protein sequence ID" value="KAF2267491.1"/>
    <property type="molecule type" value="Genomic_DNA"/>
</dbReference>
<evidence type="ECO:0000256" key="3">
    <source>
        <dbReference type="ARBA" id="ARBA00023163"/>
    </source>
</evidence>
<feature type="compositionally biased region" description="Low complexity" evidence="5">
    <location>
        <begin position="621"/>
        <end position="634"/>
    </location>
</feature>
<proteinExistence type="predicted"/>
<feature type="compositionally biased region" description="Basic and acidic residues" evidence="5">
    <location>
        <begin position="16"/>
        <end position="26"/>
    </location>
</feature>
<evidence type="ECO:0000256" key="1">
    <source>
        <dbReference type="ARBA" id="ARBA00022723"/>
    </source>
</evidence>
<dbReference type="PROSITE" id="PS00463">
    <property type="entry name" value="ZN2_CY6_FUNGAL_1"/>
    <property type="match status" value="1"/>
</dbReference>
<accession>A0A9P4N903</accession>
<evidence type="ECO:0000256" key="5">
    <source>
        <dbReference type="SAM" id="MobiDB-lite"/>
    </source>
</evidence>
<feature type="region of interest" description="Disordered" evidence="5">
    <location>
        <begin position="617"/>
        <end position="648"/>
    </location>
</feature>
<feature type="compositionally biased region" description="Polar residues" evidence="5">
    <location>
        <begin position="1"/>
        <end position="12"/>
    </location>
</feature>
<dbReference type="CDD" id="cd00067">
    <property type="entry name" value="GAL4"/>
    <property type="match status" value="1"/>
</dbReference>
<dbReference type="InterPro" id="IPR051127">
    <property type="entry name" value="Fungal_SecMet_Regulators"/>
</dbReference>
<keyword evidence="4" id="KW-0539">Nucleus</keyword>
<feature type="region of interest" description="Disordered" evidence="5">
    <location>
        <begin position="182"/>
        <end position="212"/>
    </location>
</feature>
<dbReference type="InterPro" id="IPR007219">
    <property type="entry name" value="XnlR_reg_dom"/>
</dbReference>
<dbReference type="Gene3D" id="4.10.240.10">
    <property type="entry name" value="Zn(2)-C6 fungal-type DNA-binding domain"/>
    <property type="match status" value="1"/>
</dbReference>
<evidence type="ECO:0000256" key="4">
    <source>
        <dbReference type="ARBA" id="ARBA00023242"/>
    </source>
</evidence>
<comment type="caution">
    <text evidence="7">The sequence shown here is derived from an EMBL/GenBank/DDBJ whole genome shotgun (WGS) entry which is preliminary data.</text>
</comment>
<evidence type="ECO:0000259" key="6">
    <source>
        <dbReference type="PROSITE" id="PS00463"/>
    </source>
</evidence>
<dbReference type="PANTHER" id="PTHR47424">
    <property type="entry name" value="REGULATORY PROTEIN GAL4"/>
    <property type="match status" value="1"/>
</dbReference>
<keyword evidence="8" id="KW-1185">Reference proteome</keyword>
<feature type="compositionally biased region" description="Polar residues" evidence="5">
    <location>
        <begin position="194"/>
        <end position="212"/>
    </location>
</feature>
<keyword evidence="3" id="KW-0804">Transcription</keyword>
<dbReference type="OrthoDB" id="3266505at2759"/>
<dbReference type="InterPro" id="IPR001138">
    <property type="entry name" value="Zn2Cys6_DnaBD"/>
</dbReference>
<dbReference type="InterPro" id="IPR036864">
    <property type="entry name" value="Zn2-C6_fun-type_DNA-bd_sf"/>
</dbReference>
<feature type="domain" description="Zn(2)-C6 fungal-type" evidence="6">
    <location>
        <begin position="27"/>
        <end position="57"/>
    </location>
</feature>
<reference evidence="8" key="1">
    <citation type="journal article" date="2020" name="Stud. Mycol.">
        <title>101 Dothideomycetes genomes: A test case for predicting lifestyles and emergence of pathogens.</title>
        <authorList>
            <person name="Haridas S."/>
            <person name="Albert R."/>
            <person name="Binder M."/>
            <person name="Bloem J."/>
            <person name="LaButti K."/>
            <person name="Salamov A."/>
            <person name="Andreopoulos B."/>
            <person name="Baker S."/>
            <person name="Barry K."/>
            <person name="Bills G."/>
            <person name="Bluhm B."/>
            <person name="Cannon C."/>
            <person name="Castanera R."/>
            <person name="Culley D."/>
            <person name="Daum C."/>
            <person name="Ezra D."/>
            <person name="Gonzalez J."/>
            <person name="Henrissat B."/>
            <person name="Kuo A."/>
            <person name="Liang C."/>
            <person name="Lipzen A."/>
            <person name="Lutzoni F."/>
            <person name="Magnuson J."/>
            <person name="Mondo S."/>
            <person name="Nolan M."/>
            <person name="Ohm R."/>
            <person name="Pangilinan J."/>
            <person name="Park H.-J."/>
            <person name="Ramirez L."/>
            <person name="Alfaro M."/>
            <person name="Sun H."/>
            <person name="Tritt A."/>
            <person name="Yoshinaga Y."/>
            <person name="Zwiers L.-H."/>
            <person name="Turgeon B."/>
            <person name="Goodwin S."/>
            <person name="Spatafora J."/>
            <person name="Crous P."/>
            <person name="Grigoriev I."/>
        </authorList>
    </citation>
    <scope>NUCLEOTIDE SEQUENCE [LARGE SCALE GENOMIC DNA]</scope>
    <source>
        <strain evidence="8">CBS 304.66</strain>
    </source>
</reference>
<dbReference type="GO" id="GO:0000981">
    <property type="term" value="F:DNA-binding transcription factor activity, RNA polymerase II-specific"/>
    <property type="evidence" value="ECO:0007669"/>
    <property type="project" value="InterPro"/>
</dbReference>
<gene>
    <name evidence="7" type="ORF">CC78DRAFT_530870</name>
</gene>
<evidence type="ECO:0000256" key="2">
    <source>
        <dbReference type="ARBA" id="ARBA00023015"/>
    </source>
</evidence>
<dbReference type="GO" id="GO:0006351">
    <property type="term" value="P:DNA-templated transcription"/>
    <property type="evidence" value="ECO:0007669"/>
    <property type="project" value="InterPro"/>
</dbReference>
<dbReference type="Proteomes" id="UP000800093">
    <property type="component" value="Unassembled WGS sequence"/>
</dbReference>